<evidence type="ECO:0000313" key="3">
    <source>
        <dbReference type="Proteomes" id="UP000235670"/>
    </source>
</evidence>
<keyword evidence="1" id="KW-0812">Transmembrane</keyword>
<evidence type="ECO:0000256" key="1">
    <source>
        <dbReference type="SAM" id="Phobius"/>
    </source>
</evidence>
<feature type="transmembrane region" description="Helical" evidence="1">
    <location>
        <begin position="66"/>
        <end position="86"/>
    </location>
</feature>
<accession>A0A2N6SF98</accession>
<organism evidence="2 3">
    <name type="scientific">Gemella sanguinis</name>
    <dbReference type="NCBI Taxonomy" id="84135"/>
    <lineage>
        <taxon>Bacteria</taxon>
        <taxon>Bacillati</taxon>
        <taxon>Bacillota</taxon>
        <taxon>Bacilli</taxon>
        <taxon>Bacillales</taxon>
        <taxon>Gemellaceae</taxon>
        <taxon>Gemella</taxon>
    </lineage>
</organism>
<feature type="transmembrane region" description="Helical" evidence="1">
    <location>
        <begin position="179"/>
        <end position="198"/>
    </location>
</feature>
<gene>
    <name evidence="2" type="ORF">CJ218_03845</name>
</gene>
<sequence>MKFKETLINKNLPVHEQLAFCLLLTVIGGFFDAYTYVNCGGIFANAQTGNLIFVGVDLIEGKLSDVWHYLVPILSFILGVLVSKFIENKYKQLSIFKHIYMLLVTQVMALLFIFIEHSIFGIDIRPIVISFICAIQFDGFRKVNNLVFASVFCTGNLRSMTEHLYKYMFLKKKESKDPFFIYLIVVIVFLFGVVLGAASSKYYAHKAILVPIIIIIINLFFVGSIKSKFGRKR</sequence>
<comment type="caution">
    <text evidence="2">The sequence shown here is derived from an EMBL/GenBank/DDBJ whole genome shotgun (WGS) entry which is preliminary data.</text>
</comment>
<reference evidence="2 3" key="1">
    <citation type="submission" date="2017-09" db="EMBL/GenBank/DDBJ databases">
        <title>Bacterial strain isolated from the female urinary microbiota.</title>
        <authorList>
            <person name="Thomas-White K."/>
            <person name="Kumar N."/>
            <person name="Forster S."/>
            <person name="Putonti C."/>
            <person name="Lawley T."/>
            <person name="Wolfe A.J."/>
        </authorList>
    </citation>
    <scope>NUCLEOTIDE SEQUENCE [LARGE SCALE GENOMIC DNA]</scope>
    <source>
        <strain evidence="2 3">UMB0186</strain>
    </source>
</reference>
<dbReference type="OrthoDB" id="7057004at2"/>
<name>A0A2N6SF98_9BACL</name>
<keyword evidence="1" id="KW-0472">Membrane</keyword>
<dbReference type="AlphaFoldDB" id="A0A2N6SF98"/>
<feature type="transmembrane region" description="Helical" evidence="1">
    <location>
        <begin position="20"/>
        <end position="46"/>
    </location>
</feature>
<dbReference type="Pfam" id="PF06912">
    <property type="entry name" value="DUF1275"/>
    <property type="match status" value="1"/>
</dbReference>
<dbReference type="PANTHER" id="PTHR37314:SF4">
    <property type="entry name" value="UPF0700 TRANSMEMBRANE PROTEIN YOAK"/>
    <property type="match status" value="1"/>
</dbReference>
<feature type="transmembrane region" description="Helical" evidence="1">
    <location>
        <begin position="98"/>
        <end position="120"/>
    </location>
</feature>
<protein>
    <submittedName>
        <fullName evidence="2">DUF1275 domain-containing protein</fullName>
    </submittedName>
</protein>
<dbReference type="PANTHER" id="PTHR37314">
    <property type="entry name" value="SLR0142 PROTEIN"/>
    <property type="match status" value="1"/>
</dbReference>
<dbReference type="Proteomes" id="UP000235670">
    <property type="component" value="Unassembled WGS sequence"/>
</dbReference>
<evidence type="ECO:0000313" key="2">
    <source>
        <dbReference type="EMBL" id="PMC52580.1"/>
    </source>
</evidence>
<dbReference type="EMBL" id="PNGT01000003">
    <property type="protein sequence ID" value="PMC52580.1"/>
    <property type="molecule type" value="Genomic_DNA"/>
</dbReference>
<dbReference type="InterPro" id="IPR010699">
    <property type="entry name" value="DUF1275"/>
</dbReference>
<proteinExistence type="predicted"/>
<dbReference type="STRING" id="84135.GCA_001052115_00247"/>
<feature type="transmembrane region" description="Helical" evidence="1">
    <location>
        <begin position="204"/>
        <end position="225"/>
    </location>
</feature>
<keyword evidence="1" id="KW-1133">Transmembrane helix</keyword>
<dbReference type="RefSeq" id="WP_102189676.1">
    <property type="nucleotide sequence ID" value="NZ_CAUTAO010000002.1"/>
</dbReference>